<dbReference type="HOGENOM" id="CLU_195479_0_0_1"/>
<evidence type="ECO:0000313" key="2">
    <source>
        <dbReference type="Proteomes" id="UP000011668"/>
    </source>
</evidence>
<comment type="caution">
    <text evidence="1">The sequence shown here is derived from an EMBL/GenBank/DDBJ whole genome shotgun (WGS) entry which is preliminary data.</text>
</comment>
<organism evidence="1 2">
    <name type="scientific">Thanatephorus cucumeris (strain AG1-IA)</name>
    <name type="common">Rice sheath blight fungus</name>
    <name type="synonym">Rhizoctonia solani</name>
    <dbReference type="NCBI Taxonomy" id="983506"/>
    <lineage>
        <taxon>Eukaryota</taxon>
        <taxon>Fungi</taxon>
        <taxon>Dikarya</taxon>
        <taxon>Basidiomycota</taxon>
        <taxon>Agaricomycotina</taxon>
        <taxon>Agaricomycetes</taxon>
        <taxon>Cantharellales</taxon>
        <taxon>Ceratobasidiaceae</taxon>
        <taxon>Rhizoctonia</taxon>
        <taxon>Rhizoctonia solani AG-1</taxon>
    </lineage>
</organism>
<keyword evidence="2" id="KW-1185">Reference proteome</keyword>
<dbReference type="EMBL" id="AFRT01001444">
    <property type="protein sequence ID" value="ELU40342.1"/>
    <property type="molecule type" value="Genomic_DNA"/>
</dbReference>
<gene>
    <name evidence="1" type="ORF">AG1IA_05612</name>
</gene>
<protein>
    <submittedName>
        <fullName evidence="1">Uncharacterized protein</fullName>
    </submittedName>
</protein>
<dbReference type="Proteomes" id="UP000011668">
    <property type="component" value="Unassembled WGS sequence"/>
</dbReference>
<name>L8WU90_THACA</name>
<accession>L8WU90</accession>
<sequence length="81" mass="8711">MGPQKPGSALKCSGFGNLLVRIRRIRIARRGLESTPRALPSVIPNAPECSLTVASPGALPRFSGPRRAPSYLVQRLYVGAR</sequence>
<dbReference type="AlphaFoldDB" id="L8WU90"/>
<evidence type="ECO:0000313" key="1">
    <source>
        <dbReference type="EMBL" id="ELU40342.1"/>
    </source>
</evidence>
<reference evidence="1 2" key="1">
    <citation type="journal article" date="2013" name="Nat. Commun.">
        <title>The evolution and pathogenic mechanisms of the rice sheath blight pathogen.</title>
        <authorList>
            <person name="Zheng A."/>
            <person name="Lin R."/>
            <person name="Xu L."/>
            <person name="Qin P."/>
            <person name="Tang C."/>
            <person name="Ai P."/>
            <person name="Zhang D."/>
            <person name="Liu Y."/>
            <person name="Sun Z."/>
            <person name="Feng H."/>
            <person name="Wang Y."/>
            <person name="Chen Y."/>
            <person name="Liang X."/>
            <person name="Fu R."/>
            <person name="Li Q."/>
            <person name="Zhang J."/>
            <person name="Yu X."/>
            <person name="Xie Z."/>
            <person name="Ding L."/>
            <person name="Guan P."/>
            <person name="Tang J."/>
            <person name="Liang Y."/>
            <person name="Wang S."/>
            <person name="Deng Q."/>
            <person name="Li S."/>
            <person name="Zhu J."/>
            <person name="Wang L."/>
            <person name="Liu H."/>
            <person name="Li P."/>
        </authorList>
    </citation>
    <scope>NUCLEOTIDE SEQUENCE [LARGE SCALE GENOMIC DNA]</scope>
    <source>
        <strain evidence="2">AG-1 IA</strain>
    </source>
</reference>
<proteinExistence type="predicted"/>